<evidence type="ECO:0000313" key="8">
    <source>
        <dbReference type="EMBL" id="KAK0041632.1"/>
    </source>
</evidence>
<dbReference type="GO" id="GO:0034440">
    <property type="term" value="P:lipid oxidation"/>
    <property type="evidence" value="ECO:0007669"/>
    <property type="project" value="InterPro"/>
</dbReference>
<dbReference type="Pfam" id="PF01477">
    <property type="entry name" value="PLAT"/>
    <property type="match status" value="1"/>
</dbReference>
<dbReference type="InterPro" id="IPR036226">
    <property type="entry name" value="LipOase_C_sf"/>
</dbReference>
<dbReference type="Proteomes" id="UP001233172">
    <property type="component" value="Unassembled WGS sequence"/>
</dbReference>
<evidence type="ECO:0000256" key="1">
    <source>
        <dbReference type="ARBA" id="ARBA00022723"/>
    </source>
</evidence>
<dbReference type="PANTHER" id="PTHR11771">
    <property type="entry name" value="LIPOXYGENASE"/>
    <property type="match status" value="1"/>
</dbReference>
<dbReference type="GO" id="GO:0046872">
    <property type="term" value="F:metal ion binding"/>
    <property type="evidence" value="ECO:0007669"/>
    <property type="project" value="UniProtKB-KW"/>
</dbReference>
<evidence type="ECO:0000259" key="7">
    <source>
        <dbReference type="PROSITE" id="PS51393"/>
    </source>
</evidence>
<accession>A0AAD8ATL7</accession>
<organism evidence="8 9">
    <name type="scientific">Biomphalaria pfeifferi</name>
    <name type="common">Bloodfluke planorb</name>
    <name type="synonym">Freshwater snail</name>
    <dbReference type="NCBI Taxonomy" id="112525"/>
    <lineage>
        <taxon>Eukaryota</taxon>
        <taxon>Metazoa</taxon>
        <taxon>Spiralia</taxon>
        <taxon>Lophotrochozoa</taxon>
        <taxon>Mollusca</taxon>
        <taxon>Gastropoda</taxon>
        <taxon>Heterobranchia</taxon>
        <taxon>Euthyneura</taxon>
        <taxon>Panpulmonata</taxon>
        <taxon>Hygrophila</taxon>
        <taxon>Lymnaeoidea</taxon>
        <taxon>Planorbidae</taxon>
        <taxon>Biomphalaria</taxon>
    </lineage>
</organism>
<dbReference type="PRINTS" id="PR00087">
    <property type="entry name" value="LIPOXYGENASE"/>
</dbReference>
<evidence type="ECO:0000259" key="6">
    <source>
        <dbReference type="PROSITE" id="PS50095"/>
    </source>
</evidence>
<keyword evidence="2" id="KW-0223">Dioxygenase</keyword>
<sequence>MMGGCFGKKSGEIMIYVQTGDRRNAGTDANVKIVMHDEYNHASDPITLDNYFKNDFERGCLDTFYVPSSKIRQLQRMGKIVRIELWRNDAGMASDWYVDKIVIENRVTNSSFVFPIFRWIKAKYHYQIKHLDTSLPQQEEFPEQRKMELAEKRKAYEFDQKVPGAPVQVKSMPSDEQFSFDYKWDIVTLKAKLIASSILVKIMASGEWESIATMTDVYKESTFQKPKWDIVKTKMKLIAISKLVMLTKGEWADLSDLKNVYTRNIFYQPYQGADRWSNDLYFGLQRVASLNHSLIELVKEMPEKLPVTDELLQPLLEGYTIAEAIADKKLFICDLKVLEGISNRDGFVLCKPIGLFYCDKSNQLKPVAIQLFQKPGPDNPIFTPLNPSLTWALVKMWYNNADAAYHQALTHLGCTHLLMEGVTVATHRNLSQSHPIFKLLAPHFLYLIAINTRGLELLIAEGGWVDKTMNYGTKGLMELIIKGLNQWRMDVDGTLPEDLKRRGLDDTNVLPCYHFRNDALLLHQAIKKYVRAYIDLYYTSPELLENDIEVQGWAEELAKPRNYSSGGVGLLGVPGNGRIKTNEQLEMIVTSIIYTCSISHASTNFPQYDEYAFPPNYPGLLRGKPPSNVSWAATERDILNALPDRPTTLDIMIVTKILSSKGTKSIGDFEVQFVFDPKACEVLDQFRKDLHAINETIKERNLHRNPPYEYLKPEIIPNSISI</sequence>
<proteinExistence type="predicted"/>
<dbReference type="EMBL" id="JASAOG010000267">
    <property type="protein sequence ID" value="KAK0041632.1"/>
    <property type="molecule type" value="Genomic_DNA"/>
</dbReference>
<evidence type="ECO:0000313" key="9">
    <source>
        <dbReference type="Proteomes" id="UP001233172"/>
    </source>
</evidence>
<reference evidence="8" key="2">
    <citation type="submission" date="2023-04" db="EMBL/GenBank/DDBJ databases">
        <authorList>
            <person name="Bu L."/>
            <person name="Lu L."/>
            <person name="Laidemitt M.R."/>
            <person name="Zhang S.M."/>
            <person name="Mutuku M."/>
            <person name="Mkoji G."/>
            <person name="Steinauer M."/>
            <person name="Loker E.S."/>
        </authorList>
    </citation>
    <scope>NUCLEOTIDE SEQUENCE</scope>
    <source>
        <strain evidence="8">KasaAsao</strain>
        <tissue evidence="8">Whole Snail</tissue>
    </source>
</reference>
<dbReference type="InterPro" id="IPR020834">
    <property type="entry name" value="LipOase_CS"/>
</dbReference>
<evidence type="ECO:0000256" key="4">
    <source>
        <dbReference type="ARBA" id="ARBA00023098"/>
    </source>
</evidence>
<evidence type="ECO:0000256" key="2">
    <source>
        <dbReference type="ARBA" id="ARBA00022964"/>
    </source>
</evidence>
<dbReference type="InterPro" id="IPR000907">
    <property type="entry name" value="LipOase"/>
</dbReference>
<dbReference type="GO" id="GO:0016702">
    <property type="term" value="F:oxidoreductase activity, acting on single donors with incorporation of molecular oxygen, incorporation of two atoms of oxygen"/>
    <property type="evidence" value="ECO:0007669"/>
    <property type="project" value="InterPro"/>
</dbReference>
<comment type="caution">
    <text evidence="5">Lacks conserved residue(s) required for the propagation of feature annotation.</text>
</comment>
<comment type="caution">
    <text evidence="8">The sequence shown here is derived from an EMBL/GenBank/DDBJ whole genome shotgun (WGS) entry which is preliminary data.</text>
</comment>
<dbReference type="AlphaFoldDB" id="A0AAD8ATL7"/>
<protein>
    <submittedName>
        <fullName evidence="8">Allene oxide synthase-lipoxygenase protein</fullName>
    </submittedName>
</protein>
<dbReference type="SUPFAM" id="SSF49723">
    <property type="entry name" value="Lipase/lipooxygenase domain (PLAT/LH2 domain)"/>
    <property type="match status" value="1"/>
</dbReference>
<name>A0AAD8ATL7_BIOPF</name>
<dbReference type="SUPFAM" id="SSF48484">
    <property type="entry name" value="Lipoxigenase"/>
    <property type="match status" value="1"/>
</dbReference>
<keyword evidence="9" id="KW-1185">Reference proteome</keyword>
<dbReference type="Gene3D" id="2.40.180.10">
    <property type="entry name" value="Catalase core domain"/>
    <property type="match status" value="1"/>
</dbReference>
<dbReference type="Gene3D" id="1.20.245.10">
    <property type="entry name" value="Lipoxygenase-1, Domain 5"/>
    <property type="match status" value="2"/>
</dbReference>
<dbReference type="InterPro" id="IPR001024">
    <property type="entry name" value="PLAT/LH2_dom"/>
</dbReference>
<dbReference type="PROSITE" id="PS50095">
    <property type="entry name" value="PLAT"/>
    <property type="match status" value="1"/>
</dbReference>
<gene>
    <name evidence="8" type="ORF">Bpfe_028930</name>
</gene>
<dbReference type="PROSITE" id="PS00081">
    <property type="entry name" value="LIPOXYGENASE_2"/>
    <property type="match status" value="1"/>
</dbReference>
<dbReference type="InterPro" id="IPR013819">
    <property type="entry name" value="LipOase_C"/>
</dbReference>
<evidence type="ECO:0000256" key="5">
    <source>
        <dbReference type="PROSITE-ProRule" id="PRU00152"/>
    </source>
</evidence>
<dbReference type="Gene3D" id="3.10.450.60">
    <property type="match status" value="1"/>
</dbReference>
<keyword evidence="3" id="KW-0560">Oxidoreductase</keyword>
<feature type="domain" description="Lipoxygenase" evidence="7">
    <location>
        <begin position="129"/>
        <end position="722"/>
    </location>
</feature>
<feature type="domain" description="PLAT" evidence="6">
    <location>
        <begin position="11"/>
        <end position="134"/>
    </location>
</feature>
<dbReference type="InterPro" id="IPR036392">
    <property type="entry name" value="PLAT/LH2_dom_sf"/>
</dbReference>
<reference evidence="8" key="1">
    <citation type="journal article" date="2023" name="PLoS Negl. Trop. Dis.">
        <title>A genome sequence for Biomphalaria pfeifferi, the major vector snail for the human-infecting parasite Schistosoma mansoni.</title>
        <authorList>
            <person name="Bu L."/>
            <person name="Lu L."/>
            <person name="Laidemitt M.R."/>
            <person name="Zhang S.M."/>
            <person name="Mutuku M."/>
            <person name="Mkoji G."/>
            <person name="Steinauer M."/>
            <person name="Loker E.S."/>
        </authorList>
    </citation>
    <scope>NUCLEOTIDE SEQUENCE</scope>
    <source>
        <strain evidence="8">KasaAsao</strain>
    </source>
</reference>
<dbReference type="Pfam" id="PF00305">
    <property type="entry name" value="Lipoxygenase"/>
    <property type="match status" value="1"/>
</dbReference>
<dbReference type="PROSITE" id="PS51393">
    <property type="entry name" value="LIPOXYGENASE_3"/>
    <property type="match status" value="1"/>
</dbReference>
<evidence type="ECO:0000256" key="3">
    <source>
        <dbReference type="ARBA" id="ARBA00023002"/>
    </source>
</evidence>
<keyword evidence="4" id="KW-0443">Lipid metabolism</keyword>
<keyword evidence="1" id="KW-0479">Metal-binding</keyword>